<dbReference type="PATRIC" id="fig|1439726.3.peg.492"/>
<dbReference type="InterPro" id="IPR023213">
    <property type="entry name" value="CAT-like_dom_sf"/>
</dbReference>
<dbReference type="CDD" id="cd19531">
    <property type="entry name" value="LCL_NRPS-like"/>
    <property type="match status" value="1"/>
</dbReference>
<dbReference type="SUPFAM" id="SSF52777">
    <property type="entry name" value="CoA-dependent acyltransferases"/>
    <property type="match status" value="2"/>
</dbReference>
<comment type="caution">
    <text evidence="3">The sequence shown here is derived from an EMBL/GenBank/DDBJ whole genome shotgun (WGS) entry which is preliminary data.</text>
</comment>
<evidence type="ECO:0000313" key="4">
    <source>
        <dbReference type="Proteomes" id="UP000094622"/>
    </source>
</evidence>
<name>A0A1E3H754_9HYPH</name>
<feature type="region of interest" description="Disordered" evidence="1">
    <location>
        <begin position="22"/>
        <end position="52"/>
    </location>
</feature>
<dbReference type="GO" id="GO:0031177">
    <property type="term" value="F:phosphopantetheine binding"/>
    <property type="evidence" value="ECO:0007669"/>
    <property type="project" value="TreeGrafter"/>
</dbReference>
<dbReference type="GO" id="GO:0009366">
    <property type="term" value="C:enterobactin synthetase complex"/>
    <property type="evidence" value="ECO:0007669"/>
    <property type="project" value="TreeGrafter"/>
</dbReference>
<dbReference type="Proteomes" id="UP000094622">
    <property type="component" value="Unassembled WGS sequence"/>
</dbReference>
<dbReference type="PANTHER" id="PTHR45527:SF1">
    <property type="entry name" value="FATTY ACID SYNTHASE"/>
    <property type="match status" value="1"/>
</dbReference>
<keyword evidence="4" id="KW-1185">Reference proteome</keyword>
<dbReference type="PANTHER" id="PTHR45527">
    <property type="entry name" value="NONRIBOSOMAL PEPTIDE SYNTHETASE"/>
    <property type="match status" value="1"/>
</dbReference>
<dbReference type="RefSeq" id="WP_245293865.1">
    <property type="nucleotide sequence ID" value="NZ_MCRJ01000006.1"/>
</dbReference>
<dbReference type="GO" id="GO:0047527">
    <property type="term" value="F:2,3-dihydroxybenzoate-serine ligase activity"/>
    <property type="evidence" value="ECO:0007669"/>
    <property type="project" value="TreeGrafter"/>
</dbReference>
<dbReference type="InterPro" id="IPR001242">
    <property type="entry name" value="Condensation_dom"/>
</dbReference>
<evidence type="ECO:0000256" key="1">
    <source>
        <dbReference type="SAM" id="MobiDB-lite"/>
    </source>
</evidence>
<accession>A0A1E3H754</accession>
<dbReference type="GO" id="GO:0043041">
    <property type="term" value="P:amino acid activation for nonribosomal peptide biosynthetic process"/>
    <property type="evidence" value="ECO:0007669"/>
    <property type="project" value="TreeGrafter"/>
</dbReference>
<dbReference type="GO" id="GO:0005829">
    <property type="term" value="C:cytosol"/>
    <property type="evidence" value="ECO:0007669"/>
    <property type="project" value="TreeGrafter"/>
</dbReference>
<evidence type="ECO:0000313" key="3">
    <source>
        <dbReference type="EMBL" id="ODN72169.1"/>
    </source>
</evidence>
<proteinExistence type="predicted"/>
<reference evidence="3 4" key="1">
    <citation type="submission" date="2016-07" db="EMBL/GenBank/DDBJ databases">
        <title>Draft Genome Sequence of Methylobrevis pamukkalensis PK2.</title>
        <authorList>
            <person name="Vasilenko O.V."/>
            <person name="Doronina N.V."/>
            <person name="Shmareva M.N."/>
            <person name="Tarlachkov S.V."/>
            <person name="Mustakhimov I."/>
            <person name="Trotsenko Y.A."/>
        </authorList>
    </citation>
    <scope>NUCLEOTIDE SEQUENCE [LARGE SCALE GENOMIC DNA]</scope>
    <source>
        <strain evidence="3 4">PK2</strain>
    </source>
</reference>
<dbReference type="Gene3D" id="3.30.559.10">
    <property type="entry name" value="Chloramphenicol acetyltransferase-like domain"/>
    <property type="match status" value="1"/>
</dbReference>
<feature type="domain" description="Condensation" evidence="2">
    <location>
        <begin position="50"/>
        <end position="491"/>
    </location>
</feature>
<dbReference type="AlphaFoldDB" id="A0A1E3H754"/>
<protein>
    <submittedName>
        <fullName evidence="3">Linear gramicidin synthase subunit B</fullName>
    </submittedName>
</protein>
<dbReference type="EMBL" id="MCRJ01000006">
    <property type="protein sequence ID" value="ODN72169.1"/>
    <property type="molecule type" value="Genomic_DNA"/>
</dbReference>
<dbReference type="Pfam" id="PF00668">
    <property type="entry name" value="Condensation"/>
    <property type="match status" value="1"/>
</dbReference>
<evidence type="ECO:0000259" key="2">
    <source>
        <dbReference type="Pfam" id="PF00668"/>
    </source>
</evidence>
<gene>
    <name evidence="3" type="primary">lgrB_3</name>
    <name evidence="3" type="ORF">A6302_00467</name>
</gene>
<dbReference type="Gene3D" id="3.30.559.30">
    <property type="entry name" value="Nonribosomal peptide synthetase, condensation domain"/>
    <property type="match status" value="1"/>
</dbReference>
<dbReference type="GO" id="GO:0009239">
    <property type="term" value="P:enterobactin biosynthetic process"/>
    <property type="evidence" value="ECO:0007669"/>
    <property type="project" value="TreeGrafter"/>
</dbReference>
<sequence>MNEFYRKLATLSPERRALFEQKLADRGLSDNGPGARSRTAIRPRPPGLTDLPLSSAQRRLWFIQRLDPDSTAYNMTTVLRLGGPLDRAALGRAVEALVRRHEPLRTRFKPGDHGEPRQVIDPAGPIPIDIDDLSASSDPETEARLRIEDLAATPFDLAGPPLRVRLIRLGADRHLLAFGLHHISGDRWSMTVFVRDLAELYAAAVADRDPVLADLPVQYADWALWQAEDLAGDRLADQLGYWTERLTGPLPVLDLPFDRPRGAVAGHGGGRHPVALDRDLALRLRELARRRGVSLFTLLLAGFKTLLHLVTDSDDIVVGSEVANRDRPETQGMVGPLVNTLVLRSDLAGDPDFGALLTRVDETVRGGLARQDVPFERIVEALNPERRLGEMTPLFQAKFDLQHTVFAATAPGDLSLERYPFEERAAKYELRFNLEDSGEDIAGRIEYASDLFDAPTIARLACWYERLLGQIVADPARRLSTLALLSPDETRAAIAAAAGPALAMPDAATIHDLVAAQAARIPQRPP</sequence>
<organism evidence="3 4">
    <name type="scientific">Methylobrevis pamukkalensis</name>
    <dbReference type="NCBI Taxonomy" id="1439726"/>
    <lineage>
        <taxon>Bacteria</taxon>
        <taxon>Pseudomonadati</taxon>
        <taxon>Pseudomonadota</taxon>
        <taxon>Alphaproteobacteria</taxon>
        <taxon>Hyphomicrobiales</taxon>
        <taxon>Pleomorphomonadaceae</taxon>
        <taxon>Methylobrevis</taxon>
    </lineage>
</organism>